<dbReference type="OrthoDB" id="9792858at2"/>
<evidence type="ECO:0000259" key="2">
    <source>
        <dbReference type="SMART" id="SM00903"/>
    </source>
</evidence>
<reference evidence="4" key="1">
    <citation type="submission" date="2015-04" db="EMBL/GenBank/DDBJ databases">
        <title>Physiological reanalysis, assessment of diazotrophy, and genome sequences of multiple isolates of Streptomyces thermoautotrophicus.</title>
        <authorList>
            <person name="MacKellar D.C."/>
            <person name="Lieber L."/>
            <person name="Norman J."/>
            <person name="Bolger A."/>
            <person name="Tobin C."/>
            <person name="Murray J.W."/>
            <person name="Chang R."/>
            <person name="Ford T."/>
            <person name="Nguyen P.Q."/>
            <person name="Woodward J."/>
            <person name="Permingeat H."/>
            <person name="Joshi N.S."/>
            <person name="Silver P.A."/>
            <person name="Usadel B."/>
            <person name="Rutherford A.W."/>
            <person name="Friesen M."/>
            <person name="Prell J."/>
        </authorList>
    </citation>
    <scope>NUCLEOTIDE SEQUENCE [LARGE SCALE GENOMIC DNA]</scope>
    <source>
        <strain evidence="4">H1</strain>
    </source>
</reference>
<dbReference type="SMART" id="SM00903">
    <property type="entry name" value="Flavin_Reduct"/>
    <property type="match status" value="1"/>
</dbReference>
<dbReference type="InterPro" id="IPR050268">
    <property type="entry name" value="NADH-dep_flavin_reductase"/>
</dbReference>
<dbReference type="PANTHER" id="PTHR30466">
    <property type="entry name" value="FLAVIN REDUCTASE"/>
    <property type="match status" value="1"/>
</dbReference>
<name>A0A132MUB6_9ACTN</name>
<feature type="domain" description="Flavin reductase like" evidence="2">
    <location>
        <begin position="27"/>
        <end position="169"/>
    </location>
</feature>
<dbReference type="STRING" id="1469144.LI90_2540"/>
<evidence type="ECO:0000313" key="4">
    <source>
        <dbReference type="Proteomes" id="UP000070188"/>
    </source>
</evidence>
<keyword evidence="4" id="KW-1185">Reference proteome</keyword>
<dbReference type="Gene3D" id="2.30.110.10">
    <property type="entry name" value="Electron Transport, Fmn-binding Protein, Chain A"/>
    <property type="match status" value="1"/>
</dbReference>
<dbReference type="PANTHER" id="PTHR30466:SF1">
    <property type="entry name" value="FMN REDUCTASE (NADH) RUTF"/>
    <property type="match status" value="1"/>
</dbReference>
<dbReference type="Proteomes" id="UP000070188">
    <property type="component" value="Unassembled WGS sequence"/>
</dbReference>
<dbReference type="Pfam" id="PF01613">
    <property type="entry name" value="Flavin_Reduct"/>
    <property type="match status" value="1"/>
</dbReference>
<dbReference type="EMBL" id="LAXD01000001">
    <property type="protein sequence ID" value="KWX01508.1"/>
    <property type="molecule type" value="Genomic_DNA"/>
</dbReference>
<comment type="caution">
    <text evidence="3">The sequence shown here is derived from an EMBL/GenBank/DDBJ whole genome shotgun (WGS) entry which is preliminary data.</text>
</comment>
<protein>
    <submittedName>
        <fullName evidence="3">Flavin reductase domain protein FMN-binding protein</fullName>
    </submittedName>
</protein>
<evidence type="ECO:0000256" key="1">
    <source>
        <dbReference type="ARBA" id="ARBA00023002"/>
    </source>
</evidence>
<dbReference type="GO" id="GO:0010181">
    <property type="term" value="F:FMN binding"/>
    <property type="evidence" value="ECO:0007669"/>
    <property type="project" value="InterPro"/>
</dbReference>
<sequence>MTDHADHPVASAAASAVPTPQHLRTCLSRYPTGVTVVSYALAGQPRGVTVNAFTSVSLEPPLVLVSLARTARACELLSHGPFAVNVLRADQVDLALQFAGRPRPGARIKWQGEGEEGAAPYLDGTVAVFQCRPWRSYDGGDHVLHLGEVVTAEHRPGEPLLFCDGLFAMTGLPLFDSVAVRDGAGSVPWLAHVCRLHDSAC</sequence>
<dbReference type="SUPFAM" id="SSF50475">
    <property type="entry name" value="FMN-binding split barrel"/>
    <property type="match status" value="1"/>
</dbReference>
<dbReference type="PATRIC" id="fig|1469144.10.peg.2748"/>
<dbReference type="InterPro" id="IPR012349">
    <property type="entry name" value="Split_barrel_FMN-bd"/>
</dbReference>
<dbReference type="RefSeq" id="WP_096059058.1">
    <property type="nucleotide sequence ID" value="NZ_LAXD01000001.1"/>
</dbReference>
<dbReference type="AlphaFoldDB" id="A0A132MUB6"/>
<accession>A0A132MUB6</accession>
<organism evidence="3 4">
    <name type="scientific">Carbonactinospora thermoautotrophica</name>
    <dbReference type="NCBI Taxonomy" id="1469144"/>
    <lineage>
        <taxon>Bacteria</taxon>
        <taxon>Bacillati</taxon>
        <taxon>Actinomycetota</taxon>
        <taxon>Actinomycetes</taxon>
        <taxon>Kitasatosporales</taxon>
        <taxon>Carbonactinosporaceae</taxon>
        <taxon>Carbonactinospora</taxon>
    </lineage>
</organism>
<dbReference type="InterPro" id="IPR002563">
    <property type="entry name" value="Flavin_Rdtase-like_dom"/>
</dbReference>
<proteinExistence type="predicted"/>
<evidence type="ECO:0000313" key="3">
    <source>
        <dbReference type="EMBL" id="KWX01508.1"/>
    </source>
</evidence>
<keyword evidence="1" id="KW-0560">Oxidoreductase</keyword>
<gene>
    <name evidence="3" type="ORF">LI90_2540</name>
</gene>
<dbReference type="GO" id="GO:0042602">
    <property type="term" value="F:riboflavin reductase (NADPH) activity"/>
    <property type="evidence" value="ECO:0007669"/>
    <property type="project" value="TreeGrafter"/>
</dbReference>